<dbReference type="InterPro" id="IPR015797">
    <property type="entry name" value="NUDIX_hydrolase-like_dom_sf"/>
</dbReference>
<organism evidence="5 6">
    <name type="scientific">Amycolatopsis tolypomycina</name>
    <dbReference type="NCBI Taxonomy" id="208445"/>
    <lineage>
        <taxon>Bacteria</taxon>
        <taxon>Bacillati</taxon>
        <taxon>Actinomycetota</taxon>
        <taxon>Actinomycetes</taxon>
        <taxon>Pseudonocardiales</taxon>
        <taxon>Pseudonocardiaceae</taxon>
        <taxon>Amycolatopsis</taxon>
    </lineage>
</organism>
<keyword evidence="3" id="KW-1133">Transmembrane helix</keyword>
<dbReference type="AlphaFoldDB" id="A0A1H4QR21"/>
<gene>
    <name evidence="5" type="ORF">SAMN04489727_2992</name>
</gene>
<evidence type="ECO:0000256" key="3">
    <source>
        <dbReference type="SAM" id="Phobius"/>
    </source>
</evidence>
<dbReference type="SUPFAM" id="SSF55811">
    <property type="entry name" value="Nudix"/>
    <property type="match status" value="1"/>
</dbReference>
<dbReference type="Proteomes" id="UP000199622">
    <property type="component" value="Unassembled WGS sequence"/>
</dbReference>
<dbReference type="EMBL" id="FNSO01000004">
    <property type="protein sequence ID" value="SEC21944.1"/>
    <property type="molecule type" value="Genomic_DNA"/>
</dbReference>
<protein>
    <submittedName>
        <fullName evidence="5">ADP-ribose pyrophosphatase YjhB, NUDIX family</fullName>
    </submittedName>
</protein>
<accession>A0A1H4QR21</accession>
<proteinExistence type="predicted"/>
<name>A0A1H4QR21_9PSEU</name>
<dbReference type="GO" id="GO:0016787">
    <property type="term" value="F:hydrolase activity"/>
    <property type="evidence" value="ECO:0007669"/>
    <property type="project" value="UniProtKB-KW"/>
</dbReference>
<dbReference type="Gene3D" id="3.90.79.10">
    <property type="entry name" value="Nucleoside Triphosphate Pyrophosphohydrolase"/>
    <property type="match status" value="1"/>
</dbReference>
<keyword evidence="3" id="KW-0812">Transmembrane</keyword>
<dbReference type="InterPro" id="IPR000086">
    <property type="entry name" value="NUDIX_hydrolase_dom"/>
</dbReference>
<dbReference type="InterPro" id="IPR020084">
    <property type="entry name" value="NUDIX_hydrolase_CS"/>
</dbReference>
<dbReference type="STRING" id="208445.SAMN04489727_2992"/>
<dbReference type="PANTHER" id="PTHR43046">
    <property type="entry name" value="GDP-MANNOSE MANNOSYL HYDROLASE"/>
    <property type="match status" value="1"/>
</dbReference>
<keyword evidence="2" id="KW-0378">Hydrolase</keyword>
<keyword evidence="3" id="KW-0472">Membrane</keyword>
<feature type="domain" description="Nudix hydrolase" evidence="4">
    <location>
        <begin position="59"/>
        <end position="197"/>
    </location>
</feature>
<evidence type="ECO:0000256" key="2">
    <source>
        <dbReference type="ARBA" id="ARBA00022801"/>
    </source>
</evidence>
<reference evidence="6" key="1">
    <citation type="submission" date="2016-10" db="EMBL/GenBank/DDBJ databases">
        <authorList>
            <person name="Varghese N."/>
            <person name="Submissions S."/>
        </authorList>
    </citation>
    <scope>NUCLEOTIDE SEQUENCE [LARGE SCALE GENOMIC DNA]</scope>
    <source>
        <strain evidence="6">DSM 44544</strain>
    </source>
</reference>
<dbReference type="PROSITE" id="PS51462">
    <property type="entry name" value="NUDIX"/>
    <property type="match status" value="1"/>
</dbReference>
<evidence type="ECO:0000313" key="5">
    <source>
        <dbReference type="EMBL" id="SEC21944.1"/>
    </source>
</evidence>
<evidence type="ECO:0000313" key="6">
    <source>
        <dbReference type="Proteomes" id="UP000199622"/>
    </source>
</evidence>
<feature type="transmembrane region" description="Helical" evidence="3">
    <location>
        <begin position="12"/>
        <end position="42"/>
    </location>
</feature>
<sequence>MGFSPWVVPPVGIVVVAVAGVFGASWAWLAVGVLAGAGVGWVGRLVLREARAASVTGMPSIRPIVLAVIRRGDALLVFEAHDDVKDQTFYRPLGGGIEFGEYAEAALVREFLEELGAEIAVGERLGVLENVFDWRDQPGHEIAFVFAAEFVDERFYRREAMKIIDDPATARWVDVRDFRDGGKILYPEGLIGLLSADQ</sequence>
<dbReference type="PROSITE" id="PS00893">
    <property type="entry name" value="NUDIX_BOX"/>
    <property type="match status" value="1"/>
</dbReference>
<dbReference type="CDD" id="cd04688">
    <property type="entry name" value="NUDIX_Hydrolase"/>
    <property type="match status" value="1"/>
</dbReference>
<dbReference type="Pfam" id="PF00293">
    <property type="entry name" value="NUDIX"/>
    <property type="match status" value="1"/>
</dbReference>
<evidence type="ECO:0000259" key="4">
    <source>
        <dbReference type="PROSITE" id="PS51462"/>
    </source>
</evidence>
<evidence type="ECO:0000256" key="1">
    <source>
        <dbReference type="ARBA" id="ARBA00001946"/>
    </source>
</evidence>
<comment type="cofactor">
    <cofactor evidence="1">
        <name>Mg(2+)</name>
        <dbReference type="ChEBI" id="CHEBI:18420"/>
    </cofactor>
</comment>
<dbReference type="PANTHER" id="PTHR43046:SF14">
    <property type="entry name" value="MUTT_NUDIX FAMILY PROTEIN"/>
    <property type="match status" value="1"/>
</dbReference>
<keyword evidence="6" id="KW-1185">Reference proteome</keyword>